<feature type="domain" description="Peptidase S9A N-terminal" evidence="9">
    <location>
        <begin position="151"/>
        <end position="583"/>
    </location>
</feature>
<keyword evidence="2 6" id="KW-0645">Protease</keyword>
<dbReference type="AlphaFoldDB" id="D3BSR4"/>
<dbReference type="GeneID" id="31366502"/>
<dbReference type="InterPro" id="IPR001375">
    <property type="entry name" value="Peptidase_S9_cat"/>
</dbReference>
<dbReference type="EMBL" id="ADBJ01000054">
    <property type="protein sequence ID" value="EFA75529.1"/>
    <property type="molecule type" value="Genomic_DNA"/>
</dbReference>
<reference evidence="10 11" key="1">
    <citation type="journal article" date="2011" name="Genome Res.">
        <title>Phylogeny-wide analysis of social amoeba genomes highlights ancient origins for complex intercellular communication.</title>
        <authorList>
            <person name="Heidel A.J."/>
            <person name="Lawal H.M."/>
            <person name="Felder M."/>
            <person name="Schilde C."/>
            <person name="Helps N.R."/>
            <person name="Tunggal B."/>
            <person name="Rivero F."/>
            <person name="John U."/>
            <person name="Schleicher M."/>
            <person name="Eichinger L."/>
            <person name="Platzer M."/>
            <person name="Noegel A.A."/>
            <person name="Schaap P."/>
            <person name="Gloeckner G."/>
        </authorList>
    </citation>
    <scope>NUCLEOTIDE SEQUENCE [LARGE SCALE GENOMIC DNA]</scope>
    <source>
        <strain evidence="11">ATCC 26659 / Pp 5 / PN500</strain>
    </source>
</reference>
<dbReference type="GO" id="GO:0006508">
    <property type="term" value="P:proteolysis"/>
    <property type="evidence" value="ECO:0007669"/>
    <property type="project" value="UniProtKB-KW"/>
</dbReference>
<dbReference type="RefSeq" id="XP_020427663.1">
    <property type="nucleotide sequence ID" value="XM_020581793.1"/>
</dbReference>
<dbReference type="Pfam" id="PF02897">
    <property type="entry name" value="Peptidase_S9_N"/>
    <property type="match status" value="1"/>
</dbReference>
<dbReference type="Pfam" id="PF00326">
    <property type="entry name" value="Peptidase_S9"/>
    <property type="match status" value="1"/>
</dbReference>
<dbReference type="Gene3D" id="2.130.10.120">
    <property type="entry name" value="Prolyl oligopeptidase, N-terminal domain"/>
    <property type="match status" value="1"/>
</dbReference>
<dbReference type="Gene3D" id="3.40.50.1820">
    <property type="entry name" value="alpha/beta hydrolase"/>
    <property type="match status" value="1"/>
</dbReference>
<sequence>MKRLLSLKVTTNYRTLLSTNNNNTSTNTNTNTNINNNNNNSNNYSTSTCSLSRLNNGGYANINNYSLKQQLQRQEQKQQYQFSNSSSSSRSSNNCRLISPQQSTLIYKLITTSSSRLFNSLQQQQYHISRSISFSSKLFKQSSFSERYKPPTHKKQEYVYRDTNGNQWIDNYEYFRNLDCGDVQQSIDCENHYVEQYRNHKLTDRDTPNLTQKQDRYRSISELADILREENESTTIEAPESYKDFEEEIDGFQYLTDERGVYYRRQCSSNSSSSSNDRQVKQILFKNGMDNGYKLTTNDIVSFKFAEDNSTYLYVADVGQEKYHCFVRRVEQSSSTLQFNSKSLDHIENIISAEWALNNDIYYTIPNELNRPYRIYKRQIGSNQPDELIYEELDDQYFLDVVKSKDGKYLFFCSNSKSSTCVFYIDLYDKNSKPKICLKRTDNLEYYVEHNNDQFIIFANFDKKDLSIYIAPDTIENGSIDDIKELLPTIDNLSIRDVDVFQDKLVLCELYNSSPRIRVISKNPLTNQFDPNHSKSIQFPEVSSIQLGINQGKNKKHIRVLASSPLVPNTSFDIDLYDDTMTKYPSPTITGPLSLNKDDFICEKVFVESTKTNGVKIPMSLQYCFRNPILIKGYGAYGTVMDTGYDQEDLALLKRGWVVATAHVRGGGELGRNWYESGKKMNKKNSIYDFVDCLEYLIASGFTSARYLVAHGSSAGGVLMGNMALAYPQYFGAIVAKVPFVDMISAMLDESLPLTTHEFGEWGNPSDPDVFNYISSYDPYRIVPSELAIQTAAKMSDSDRDDKLKTLPSMLVTCSLQDIRVPYWQPLKWVAKLRESISNGSNNNSNNNNNNNNQKQQENVLLLKVEDHGHFGSKIRSDYMDDLSFEQAFIINSIDRIK</sequence>
<dbReference type="SUPFAM" id="SSF53474">
    <property type="entry name" value="alpha/beta-Hydrolases"/>
    <property type="match status" value="1"/>
</dbReference>
<dbReference type="OMA" id="LINCNSK"/>
<dbReference type="InterPro" id="IPR051543">
    <property type="entry name" value="Serine_Peptidase_S9A"/>
</dbReference>
<feature type="compositionally biased region" description="Low complexity" evidence="7">
    <location>
        <begin position="73"/>
        <end position="94"/>
    </location>
</feature>
<comment type="function">
    <text evidence="5">Serine peptidase whose precise substrate specificity remains unclear. Does not cleave peptides after a arginine or lysine residue. Regulates trans-Golgi network morphology and sorting by regulating the membrane binding of the AP-1 complex. May play a role in the regulation of synaptic vesicle exocytosis.</text>
</comment>
<feature type="domain" description="Peptidase S9 prolyl oligopeptidase catalytic" evidence="8">
    <location>
        <begin position="650"/>
        <end position="893"/>
    </location>
</feature>
<dbReference type="ESTHER" id="polpa-d3bsr4">
    <property type="family name" value="S9N_PREPL_Peptidase_S9"/>
</dbReference>
<keyword evidence="3 6" id="KW-0378">Hydrolase</keyword>
<keyword evidence="11" id="KW-1185">Reference proteome</keyword>
<protein>
    <recommendedName>
        <fullName evidence="6">Prolyl endopeptidase</fullName>
        <ecNumber evidence="6">3.4.21.-</ecNumber>
    </recommendedName>
</protein>
<evidence type="ECO:0000313" key="10">
    <source>
        <dbReference type="EMBL" id="EFA75529.1"/>
    </source>
</evidence>
<dbReference type="InterPro" id="IPR023302">
    <property type="entry name" value="Pept_S9A_N"/>
</dbReference>
<dbReference type="PANTHER" id="PTHR11757">
    <property type="entry name" value="PROTEASE FAMILY S9A OLIGOPEPTIDASE"/>
    <property type="match status" value="1"/>
</dbReference>
<dbReference type="InParanoid" id="D3BSR4"/>
<evidence type="ECO:0000313" key="11">
    <source>
        <dbReference type="Proteomes" id="UP000001396"/>
    </source>
</evidence>
<evidence type="ECO:0000256" key="1">
    <source>
        <dbReference type="ARBA" id="ARBA00005228"/>
    </source>
</evidence>
<evidence type="ECO:0000259" key="8">
    <source>
        <dbReference type="Pfam" id="PF00326"/>
    </source>
</evidence>
<feature type="region of interest" description="Disordered" evidence="7">
    <location>
        <begin position="17"/>
        <end position="41"/>
    </location>
</feature>
<comment type="similarity">
    <text evidence="1 6">Belongs to the peptidase S9A family.</text>
</comment>
<dbReference type="InterPro" id="IPR002470">
    <property type="entry name" value="Peptidase_S9A"/>
</dbReference>
<accession>D3BSR4</accession>
<dbReference type="SUPFAM" id="SSF50993">
    <property type="entry name" value="Peptidase/esterase 'gauge' domain"/>
    <property type="match status" value="1"/>
</dbReference>
<evidence type="ECO:0000256" key="6">
    <source>
        <dbReference type="RuleBase" id="RU368024"/>
    </source>
</evidence>
<gene>
    <name evidence="10" type="ORF">PPL_11033</name>
</gene>
<dbReference type="FunCoup" id="D3BSR4">
    <property type="interactions" value="2"/>
</dbReference>
<evidence type="ECO:0000256" key="5">
    <source>
        <dbReference type="ARBA" id="ARBA00045448"/>
    </source>
</evidence>
<dbReference type="EC" id="3.4.21.-" evidence="6"/>
<keyword evidence="4 6" id="KW-0720">Serine protease</keyword>
<dbReference type="PANTHER" id="PTHR11757:SF19">
    <property type="entry name" value="PROLYL ENDOPEPTIDASE-LIKE"/>
    <property type="match status" value="1"/>
</dbReference>
<dbReference type="MEROPS" id="S09.A92"/>
<evidence type="ECO:0000256" key="4">
    <source>
        <dbReference type="ARBA" id="ARBA00022825"/>
    </source>
</evidence>
<evidence type="ECO:0000256" key="7">
    <source>
        <dbReference type="SAM" id="MobiDB-lite"/>
    </source>
</evidence>
<dbReference type="GO" id="GO:0004252">
    <property type="term" value="F:serine-type endopeptidase activity"/>
    <property type="evidence" value="ECO:0007669"/>
    <property type="project" value="UniProtKB-UniRule"/>
</dbReference>
<comment type="caution">
    <text evidence="10">The sequence shown here is derived from an EMBL/GenBank/DDBJ whole genome shotgun (WGS) entry which is preliminary data.</text>
</comment>
<organism evidence="10 11">
    <name type="scientific">Heterostelium pallidum (strain ATCC 26659 / Pp 5 / PN500)</name>
    <name type="common">Cellular slime mold</name>
    <name type="synonym">Polysphondylium pallidum</name>
    <dbReference type="NCBI Taxonomy" id="670386"/>
    <lineage>
        <taxon>Eukaryota</taxon>
        <taxon>Amoebozoa</taxon>
        <taxon>Evosea</taxon>
        <taxon>Eumycetozoa</taxon>
        <taxon>Dictyostelia</taxon>
        <taxon>Acytosteliales</taxon>
        <taxon>Acytosteliaceae</taxon>
        <taxon>Heterostelium</taxon>
    </lineage>
</organism>
<dbReference type="Proteomes" id="UP000001396">
    <property type="component" value="Unassembled WGS sequence"/>
</dbReference>
<evidence type="ECO:0000256" key="3">
    <source>
        <dbReference type="ARBA" id="ARBA00022801"/>
    </source>
</evidence>
<evidence type="ECO:0000256" key="2">
    <source>
        <dbReference type="ARBA" id="ARBA00022670"/>
    </source>
</evidence>
<dbReference type="InterPro" id="IPR029058">
    <property type="entry name" value="AB_hydrolase_fold"/>
</dbReference>
<dbReference type="PRINTS" id="PR00862">
    <property type="entry name" value="PROLIGOPTASE"/>
</dbReference>
<evidence type="ECO:0000259" key="9">
    <source>
        <dbReference type="Pfam" id="PF02897"/>
    </source>
</evidence>
<dbReference type="STRING" id="670386.D3BSR4"/>
<proteinExistence type="inferred from homology"/>
<feature type="region of interest" description="Disordered" evidence="7">
    <location>
        <begin position="73"/>
        <end position="95"/>
    </location>
</feature>
<name>D3BSR4_HETP5</name>